<evidence type="ECO:0000313" key="3">
    <source>
        <dbReference type="EMBL" id="KAL1510635.1"/>
    </source>
</evidence>
<feature type="compositionally biased region" description="Basic and acidic residues" evidence="2">
    <location>
        <begin position="1607"/>
        <end position="1616"/>
    </location>
</feature>
<feature type="region of interest" description="Disordered" evidence="2">
    <location>
        <begin position="373"/>
        <end position="405"/>
    </location>
</feature>
<organism evidence="3 4">
    <name type="scientific">Prymnesium parvum</name>
    <name type="common">Toxic golden alga</name>
    <dbReference type="NCBI Taxonomy" id="97485"/>
    <lineage>
        <taxon>Eukaryota</taxon>
        <taxon>Haptista</taxon>
        <taxon>Haptophyta</taxon>
        <taxon>Prymnesiophyceae</taxon>
        <taxon>Prymnesiales</taxon>
        <taxon>Prymnesiaceae</taxon>
        <taxon>Prymnesium</taxon>
    </lineage>
</organism>
<protein>
    <submittedName>
        <fullName evidence="3">Uncharacterized protein</fullName>
    </submittedName>
</protein>
<gene>
    <name evidence="3" type="ORF">AB1Y20_006935</name>
</gene>
<feature type="compositionally biased region" description="Basic and acidic residues" evidence="2">
    <location>
        <begin position="470"/>
        <end position="483"/>
    </location>
</feature>
<feature type="compositionally biased region" description="Gly residues" evidence="2">
    <location>
        <begin position="260"/>
        <end position="286"/>
    </location>
</feature>
<feature type="region of interest" description="Disordered" evidence="2">
    <location>
        <begin position="926"/>
        <end position="1292"/>
    </location>
</feature>
<dbReference type="EMBL" id="JBGBPQ010000015">
    <property type="protein sequence ID" value="KAL1510635.1"/>
    <property type="molecule type" value="Genomic_DNA"/>
</dbReference>
<feature type="region of interest" description="Disordered" evidence="2">
    <location>
        <begin position="1585"/>
        <end position="1621"/>
    </location>
</feature>
<feature type="region of interest" description="Disordered" evidence="2">
    <location>
        <begin position="1313"/>
        <end position="1364"/>
    </location>
</feature>
<feature type="region of interest" description="Disordered" evidence="2">
    <location>
        <begin position="464"/>
        <end position="500"/>
    </location>
</feature>
<feature type="coiled-coil region" evidence="1">
    <location>
        <begin position="685"/>
        <end position="712"/>
    </location>
</feature>
<feature type="region of interest" description="Disordered" evidence="2">
    <location>
        <begin position="260"/>
        <end position="346"/>
    </location>
</feature>
<dbReference type="Proteomes" id="UP001515480">
    <property type="component" value="Unassembled WGS sequence"/>
</dbReference>
<feature type="compositionally biased region" description="Basic and acidic residues" evidence="2">
    <location>
        <begin position="1226"/>
        <end position="1239"/>
    </location>
</feature>
<evidence type="ECO:0000256" key="1">
    <source>
        <dbReference type="SAM" id="Coils"/>
    </source>
</evidence>
<name>A0AB34J251_PRYPA</name>
<feature type="compositionally biased region" description="Basic and acidic residues" evidence="2">
    <location>
        <begin position="491"/>
        <end position="500"/>
    </location>
</feature>
<feature type="region of interest" description="Disordered" evidence="2">
    <location>
        <begin position="1"/>
        <end position="136"/>
    </location>
</feature>
<feature type="compositionally biased region" description="Basic and acidic residues" evidence="2">
    <location>
        <begin position="1159"/>
        <end position="1179"/>
    </location>
</feature>
<feature type="compositionally biased region" description="Basic and acidic residues" evidence="2">
    <location>
        <begin position="992"/>
        <end position="1017"/>
    </location>
</feature>
<feature type="compositionally biased region" description="Polar residues" evidence="2">
    <location>
        <begin position="1211"/>
        <end position="1225"/>
    </location>
</feature>
<reference evidence="3 4" key="1">
    <citation type="journal article" date="2024" name="Science">
        <title>Giant polyketide synthase enzymes in the biosynthesis of giant marine polyether toxins.</title>
        <authorList>
            <person name="Fallon T.R."/>
            <person name="Shende V.V."/>
            <person name="Wierzbicki I.H."/>
            <person name="Pendleton A.L."/>
            <person name="Watervoot N.F."/>
            <person name="Auber R.P."/>
            <person name="Gonzalez D.J."/>
            <person name="Wisecaver J.H."/>
            <person name="Moore B.S."/>
        </authorList>
    </citation>
    <scope>NUCLEOTIDE SEQUENCE [LARGE SCALE GENOMIC DNA]</scope>
    <source>
        <strain evidence="3 4">12B1</strain>
    </source>
</reference>
<comment type="caution">
    <text evidence="3">The sequence shown here is derived from an EMBL/GenBank/DDBJ whole genome shotgun (WGS) entry which is preliminary data.</text>
</comment>
<feature type="compositionally biased region" description="Polar residues" evidence="2">
    <location>
        <begin position="2271"/>
        <end position="2283"/>
    </location>
</feature>
<accession>A0AB34J251</accession>
<feature type="region of interest" description="Disordered" evidence="2">
    <location>
        <begin position="2349"/>
        <end position="2381"/>
    </location>
</feature>
<keyword evidence="1" id="KW-0175">Coiled coil</keyword>
<proteinExistence type="predicted"/>
<keyword evidence="4" id="KW-1185">Reference proteome</keyword>
<feature type="compositionally biased region" description="Low complexity" evidence="2">
    <location>
        <begin position="928"/>
        <end position="940"/>
    </location>
</feature>
<evidence type="ECO:0000313" key="4">
    <source>
        <dbReference type="Proteomes" id="UP001515480"/>
    </source>
</evidence>
<feature type="compositionally biased region" description="Low complexity" evidence="2">
    <location>
        <begin position="392"/>
        <end position="403"/>
    </location>
</feature>
<feature type="compositionally biased region" description="Polar residues" evidence="2">
    <location>
        <begin position="844"/>
        <end position="857"/>
    </location>
</feature>
<feature type="compositionally biased region" description="Low complexity" evidence="2">
    <location>
        <begin position="1188"/>
        <end position="1210"/>
    </location>
</feature>
<feature type="compositionally biased region" description="Polar residues" evidence="2">
    <location>
        <begin position="2349"/>
        <end position="2364"/>
    </location>
</feature>
<feature type="compositionally biased region" description="Low complexity" evidence="2">
    <location>
        <begin position="33"/>
        <end position="60"/>
    </location>
</feature>
<feature type="region of interest" description="Disordered" evidence="2">
    <location>
        <begin position="802"/>
        <end position="899"/>
    </location>
</feature>
<sequence>MWIGRERRAKPQAATRTASAFSSLPLRPPPPSLSAEGRSQSAGGASLSAGGPSHSAGGPSLCVGWPSPPKPSRVLQPLLKSRNSAPSVAPRALASKEGKTGAAPRPLTAKEAKDGKGGTVPPPLVAKEGKGGTVPRPLVAKEGKRAAAAARPAAPAPLARAATAEALSVASHAAACLARAASSGGAPRPALRRVVWRWRLAVATSRVRAAARRAACARALRRIALAADGRLRLHAIAGAAAYRRLRREQRAAFLAIAARGRGGGTPRRGEAGGRAGGGTAQAGGEGLQAAHLPADKPTKPRRQPAAPPPSMTQTRHEPAPSAAPLSRAAPASSRAPLESPPARVPPVLTAGAAKDEAAAEAGHGAPLLAEAADETPLGEPSHCEASGGGGASASQEAAASSPSLGRVQVRVGRCEKRLSEVCTDIFSRVDRGVDKAPRRAELLEMVKRDERVQRLLHRSQRVQRTQGEGLVREEQPPAADAREGQSVVHRAGPERPARSARGDATLAMRAALAEAAAVRRAAAKVEANVEKAARREAAVVEAWVQVNSRVEAAARAHARLEAVEVLPHGREAEMTGAVSSSDEAAFRRASREVARAVREVAEGISVATREAADFRDAAIAHAVAAVATVKEAAAAVDDAKREAAEVRRAANVEAHAMKEAAIREAQALTAQRIAEREAEASAAARETAEALLKQMEMVKARAEAEIASVKEAAAYEAAALVEQAVHESATMREAAKSEAAELRAFVARAVAAEREGIRAAADEAAHAVALVTQAVREAARLTPATRATVSSEGGAAALATRTTAPAPMASGSEASALPESPHGEETSSEETTSKSSHTDGGNGSNSTDDSRCSQLGRATNAHEAMSDQAWCASDDSRERETALEEEPSSSCEVLPTSGEVNVNVSLKSTHELSEVLPRVEEQLRWPEELLPPAEEQLPQPEMQPPPSEGQLASSEEQPPSEKQLAPYEEQHPPSLSGEQQSPSEEQLTCSKEPSERQLSHSEEHLTHSEDELPRSEEQLSPFEQLPSSEKQLPPSEKQLPASEEQQPLSAEQLPPFKWQLSLSDEQLPCSEEASEDQLSQYEEGLPPSEEGLTHSLEQLSRAEEQVSPAAEQPAPLERFLPSSKEPSEEQYSQSTEKLTHSEPPSEEQLSPFEEELPSSEEHLQCSEERSEQQLSHSEENLSPFEEQLPCSEEQLPSSEEQLTSSEEQLPTSEGQLPSSEEQLQCSEERSEEQLSHSEEQLSQSKESPPPSEEGRPHSGQQLAPFEEQPPYSREQLPRVQEQELNQEQLSPAEELHSGELILSLKENLPRVGAQLARSEEQMLRSKQRPPSSVEPRPRAGDGRVRSGKKVAQLQGQPPCSDGRVPHSTEVLLDLFPSSAVLSPGPGVTAVSGEQQIFSGAQLQRSRELQPRSELGLTCSLEQLAPAEEQLPGSHDSSIDHSIPSEAELVNLREMSGQLLSMPGVVHGCAQEDSESRGRAISTSTQAALSMARARLDALRSFSQMPVSELALSLSRDVSDEEAAFVGEATAAGSDTLRGNGRSRPAKNGAVLASSSEVAGCATMEGGGQRLGFANMSEASATTDDLLRVAPPPSDSAAGSLEGEADEGTNHSAEERLTFGNVTIGARRGEMTDGLMAGAQTASSASSAASTTVSSMMVPTPVTSAGGLEILEADLWRPVGPRLLQDHSLDDALSRRDHAAACSASDSDPLSSSSGEYSLVSPLRAALRRWGSGARRASWTKRCGAVAEAHASERARRRARRVLDLWRRWAARESELEAEHTEALRLALRRWAKGASRATRAEGLGAVADARLRALSERRMRWAFAQWAARTAAAKLRTHSHTLSRVTRRLALRRWANGARRAMREEGLGAVADAQVRALSERRMRWAFARWRGEAAARARRHRHAHAHAQRRLALQRWAECGTRAMQARREVAVAAVHMRTRSERRMRWAFAQWAARTAAAAKVRTHSHTLSRVSRRLALRRWANGASSEMREEGLGAVADAQVRALSERRMRWAFARWRGEAAAAARARRHRHANAHAQRRLALQRWAECGTRAMQTHFEGAVAAAHTRTRSERRMRWAFIRWRDETASRLKRARMQRRAHSRWARRIALRRWAGAARRASSAVRRGAAASAHAHARLMRRVRGALMRWGQSCTVGRELLALQRRVHVGERWLFRRWVSFSRRRAVSSVAAANAVAVYIATKHHRVAVVRRVWHSLRRATIRPTAGSVDAFPLAQEPHHRVMHDLPRRASVESDARRDTCLTSACGPSGDGSVSKTLLTQTAGSDGPLEGDEAAASHAVKSAHRSSAKWGLADVDAASCASSLHGVPPTKDFGCNVTCMLRGNSVLETSDAPSSVCGQEDGTSTTKRHPRGENPVGPSAPDILHQQVSTAREAELAAELKRMQQLQHELKRIRADVASKGIVRAHDVSQMKVLSSKFDAERRQQQHLAKDMLLLTHNLGLDAIGQISGPSYYLSQQITKPSASGSSTGFHIRDEWKMAAEHLPAAFRY</sequence>
<feature type="compositionally biased region" description="Polar residues" evidence="2">
    <location>
        <begin position="976"/>
        <end position="991"/>
    </location>
</feature>
<feature type="coiled-coil region" evidence="1">
    <location>
        <begin position="508"/>
        <end position="535"/>
    </location>
</feature>
<feature type="compositionally biased region" description="Basic and acidic residues" evidence="2">
    <location>
        <begin position="1335"/>
        <end position="1344"/>
    </location>
</feature>
<feature type="region of interest" description="Disordered" evidence="2">
    <location>
        <begin position="2268"/>
        <end position="2299"/>
    </location>
</feature>
<feature type="compositionally biased region" description="Low complexity" evidence="2">
    <location>
        <begin position="319"/>
        <end position="337"/>
    </location>
</feature>
<evidence type="ECO:0000256" key="2">
    <source>
        <dbReference type="SAM" id="MobiDB-lite"/>
    </source>
</evidence>